<accession>A0A383BUC8</accession>
<proteinExistence type="predicted"/>
<gene>
    <name evidence="1" type="ORF">METZ01_LOCUS476333</name>
</gene>
<sequence>SSFYAGHTIHRSTLCNRMEDIKKSGISRVVWYRFHPQ</sequence>
<dbReference type="EMBL" id="UINC01203294">
    <property type="protein sequence ID" value="SVE23479.1"/>
    <property type="molecule type" value="Genomic_DNA"/>
</dbReference>
<organism evidence="1">
    <name type="scientific">marine metagenome</name>
    <dbReference type="NCBI Taxonomy" id="408172"/>
    <lineage>
        <taxon>unclassified sequences</taxon>
        <taxon>metagenomes</taxon>
        <taxon>ecological metagenomes</taxon>
    </lineage>
</organism>
<reference evidence="1" key="1">
    <citation type="submission" date="2018-05" db="EMBL/GenBank/DDBJ databases">
        <authorList>
            <person name="Lanie J.A."/>
            <person name="Ng W.-L."/>
            <person name="Kazmierczak K.M."/>
            <person name="Andrzejewski T.M."/>
            <person name="Davidsen T.M."/>
            <person name="Wayne K.J."/>
            <person name="Tettelin H."/>
            <person name="Glass J.I."/>
            <person name="Rusch D."/>
            <person name="Podicherti R."/>
            <person name="Tsui H.-C.T."/>
            <person name="Winkler M.E."/>
        </authorList>
    </citation>
    <scope>NUCLEOTIDE SEQUENCE</scope>
</reference>
<name>A0A383BUC8_9ZZZZ</name>
<protein>
    <submittedName>
        <fullName evidence="1">Uncharacterized protein</fullName>
    </submittedName>
</protein>
<evidence type="ECO:0000313" key="1">
    <source>
        <dbReference type="EMBL" id="SVE23479.1"/>
    </source>
</evidence>
<dbReference type="AlphaFoldDB" id="A0A383BUC8"/>
<feature type="non-terminal residue" evidence="1">
    <location>
        <position position="1"/>
    </location>
</feature>